<reference evidence="3 4" key="1">
    <citation type="submission" date="2024-09" db="EMBL/GenBank/DDBJ databases">
        <authorList>
            <person name="Sun Q."/>
            <person name="Mori K."/>
        </authorList>
    </citation>
    <scope>NUCLEOTIDE SEQUENCE [LARGE SCALE GENOMIC DNA]</scope>
    <source>
        <strain evidence="3 4">JCM 11201</strain>
    </source>
</reference>
<comment type="caution">
    <text evidence="3">The sequence shown here is derived from an EMBL/GenBank/DDBJ whole genome shotgun (WGS) entry which is preliminary data.</text>
</comment>
<dbReference type="PANTHER" id="PTHR37957">
    <property type="entry name" value="BLR7070 PROTEIN"/>
    <property type="match status" value="1"/>
</dbReference>
<evidence type="ECO:0000259" key="2">
    <source>
        <dbReference type="Pfam" id="PF13449"/>
    </source>
</evidence>
<name>A0ABV5WA53_9BACI</name>
<accession>A0ABV5WA53</accession>
<evidence type="ECO:0000313" key="4">
    <source>
        <dbReference type="Proteomes" id="UP001589609"/>
    </source>
</evidence>
<feature type="chain" id="PRO_5046751399" evidence="1">
    <location>
        <begin position="27"/>
        <end position="399"/>
    </location>
</feature>
<evidence type="ECO:0000256" key="1">
    <source>
        <dbReference type="SAM" id="SignalP"/>
    </source>
</evidence>
<keyword evidence="4" id="KW-1185">Reference proteome</keyword>
<dbReference type="RefSeq" id="WP_379947765.1">
    <property type="nucleotide sequence ID" value="NZ_JBHMAF010000011.1"/>
</dbReference>
<protein>
    <submittedName>
        <fullName evidence="3">Esterase-like activity of phytase family protein</fullName>
    </submittedName>
</protein>
<organism evidence="3 4">
    <name type="scientific">Ectobacillus funiculus</name>
    <dbReference type="NCBI Taxonomy" id="137993"/>
    <lineage>
        <taxon>Bacteria</taxon>
        <taxon>Bacillati</taxon>
        <taxon>Bacillota</taxon>
        <taxon>Bacilli</taxon>
        <taxon>Bacillales</taxon>
        <taxon>Bacillaceae</taxon>
        <taxon>Ectobacillus</taxon>
    </lineage>
</organism>
<gene>
    <name evidence="3" type="ORF">ACFFMS_02710</name>
</gene>
<feature type="signal peptide" evidence="1">
    <location>
        <begin position="1"/>
        <end position="26"/>
    </location>
</feature>
<dbReference type="SUPFAM" id="SSF50969">
    <property type="entry name" value="YVTN repeat-like/Quinoprotein amine dehydrogenase"/>
    <property type="match status" value="1"/>
</dbReference>
<feature type="domain" description="Phytase-like" evidence="2">
    <location>
        <begin position="71"/>
        <end position="383"/>
    </location>
</feature>
<proteinExistence type="predicted"/>
<dbReference type="PANTHER" id="PTHR37957:SF1">
    <property type="entry name" value="PHYTASE-LIKE DOMAIN-CONTAINING PROTEIN"/>
    <property type="match status" value="1"/>
</dbReference>
<dbReference type="Pfam" id="PF13449">
    <property type="entry name" value="Phytase-like"/>
    <property type="match status" value="1"/>
</dbReference>
<dbReference type="InterPro" id="IPR027372">
    <property type="entry name" value="Phytase-like_dom"/>
</dbReference>
<sequence>MKLTKLLTGGTVANLLLISQLSIASAETVAPSQVSGNEYEHQKTVGEHHSVGHLSFIGEQRIANDAIFNGTPVGGLSGIDYDPQTKKWIMISDDRSDLAPARFYTGQLNYDSSHFNSVNLIDATTLKQQDGTPYPNRSQYATNQKGVVPDFESIRFDPRTHNLWYTSEGDRNLDLVPLIHRAQQNGQYLSSFQIPAQFTIGSNHGFRNNLALEGSSFSPNGEFYFTSMEAPLFQDGNIPTVDAGGYSRITKYNRQGHILAQYAYPVSAIPAKPGEGKSADNGVSEMLTINNHEFLMLERSGVQAADGSYSNYIRIYKVDTRQASNISQMDSLLSGDFKPVSKELVLNLNTLNLPKLDNIEGMTWGPKLENGHDSLVLISDNNFNSTQVTQFLAFDVYPK</sequence>
<dbReference type="InterPro" id="IPR011044">
    <property type="entry name" value="Quino_amine_DH_bsu"/>
</dbReference>
<keyword evidence="1" id="KW-0732">Signal</keyword>
<dbReference type="EMBL" id="JBHMAF010000011">
    <property type="protein sequence ID" value="MFB9757457.1"/>
    <property type="molecule type" value="Genomic_DNA"/>
</dbReference>
<dbReference type="Proteomes" id="UP001589609">
    <property type="component" value="Unassembled WGS sequence"/>
</dbReference>
<evidence type="ECO:0000313" key="3">
    <source>
        <dbReference type="EMBL" id="MFB9757457.1"/>
    </source>
</evidence>